<evidence type="ECO:0000313" key="4">
    <source>
        <dbReference type="Proteomes" id="UP000605568"/>
    </source>
</evidence>
<dbReference type="Pfam" id="PF02541">
    <property type="entry name" value="Ppx-GppA"/>
    <property type="match status" value="1"/>
</dbReference>
<protein>
    <recommendedName>
        <fullName evidence="2">Ppx/GppA phosphatase N-terminal domain-containing protein</fullName>
    </recommendedName>
</protein>
<dbReference type="RefSeq" id="WP_191295476.1">
    <property type="nucleotide sequence ID" value="NZ_BNAR01000001.1"/>
</dbReference>
<sequence>MRLGVLDIGSNSAQLQVVDVRPGAPPLPAHSVKHPTLLGEEIEPDGSISPAGVGRVVRAVADAVAAAYRHGVDQLYPFATSAVRDATNRDEIVDLVEAEVGLRPQFLSGEHEARLTYLAAHRWYGWSVGRLLVLDIGGGSMEIALGRDADPELAVSLPLGAGRLTRAFLEHDPPRRSELRALRRHVRETLGEMVDRLRWESVPRRVVATSKTFKQLARLAGAPSQREGPFVARNLTADDVRDWIPRLATMSAAQRAGLRGVSQSRARQILAGAVVAHATMSALGVERLRVCPWALREGIMLRHLETTADSAVALPLQPLVRMPEQGTVTPLHHR</sequence>
<evidence type="ECO:0000313" key="3">
    <source>
        <dbReference type="EMBL" id="GHH27994.1"/>
    </source>
</evidence>
<evidence type="ECO:0000259" key="2">
    <source>
        <dbReference type="Pfam" id="PF02541"/>
    </source>
</evidence>
<comment type="similarity">
    <text evidence="1">Belongs to the GppA/Ppx family.</text>
</comment>
<dbReference type="Gene3D" id="3.30.420.40">
    <property type="match status" value="1"/>
</dbReference>
<dbReference type="PANTHER" id="PTHR30005">
    <property type="entry name" value="EXOPOLYPHOSPHATASE"/>
    <property type="match status" value="1"/>
</dbReference>
<proteinExistence type="inferred from homology"/>
<accession>A0ABQ3M2X9</accession>
<name>A0ABQ3M2X9_9PSEU</name>
<dbReference type="InterPro" id="IPR043129">
    <property type="entry name" value="ATPase_NBD"/>
</dbReference>
<evidence type="ECO:0000256" key="1">
    <source>
        <dbReference type="ARBA" id="ARBA00007125"/>
    </source>
</evidence>
<dbReference type="InterPro" id="IPR003695">
    <property type="entry name" value="Ppx_GppA_N"/>
</dbReference>
<dbReference type="Gene3D" id="3.30.420.150">
    <property type="entry name" value="Exopolyphosphatase. Domain 2"/>
    <property type="match status" value="1"/>
</dbReference>
<comment type="caution">
    <text evidence="3">The sequence shown here is derived from an EMBL/GenBank/DDBJ whole genome shotgun (WGS) entry which is preliminary data.</text>
</comment>
<dbReference type="SUPFAM" id="SSF53067">
    <property type="entry name" value="Actin-like ATPase domain"/>
    <property type="match status" value="2"/>
</dbReference>
<feature type="domain" description="Ppx/GppA phosphatase N-terminal" evidence="2">
    <location>
        <begin position="30"/>
        <end position="305"/>
    </location>
</feature>
<dbReference type="EMBL" id="BNAR01000001">
    <property type="protein sequence ID" value="GHH27994.1"/>
    <property type="molecule type" value="Genomic_DNA"/>
</dbReference>
<gene>
    <name evidence="3" type="ORF">GCM10017774_01450</name>
</gene>
<dbReference type="InterPro" id="IPR050273">
    <property type="entry name" value="GppA/Ppx_hydrolase"/>
</dbReference>
<dbReference type="CDD" id="cd24056">
    <property type="entry name" value="ASKHA_NBD_MtPPX1-like"/>
    <property type="match status" value="1"/>
</dbReference>
<dbReference type="Proteomes" id="UP000605568">
    <property type="component" value="Unassembled WGS sequence"/>
</dbReference>
<keyword evidence="4" id="KW-1185">Reference proteome</keyword>
<reference evidence="4" key="1">
    <citation type="journal article" date="2019" name="Int. J. Syst. Evol. Microbiol.">
        <title>The Global Catalogue of Microorganisms (GCM) 10K type strain sequencing project: providing services to taxonomists for standard genome sequencing and annotation.</title>
        <authorList>
            <consortium name="The Broad Institute Genomics Platform"/>
            <consortium name="The Broad Institute Genome Sequencing Center for Infectious Disease"/>
            <person name="Wu L."/>
            <person name="Ma J."/>
        </authorList>
    </citation>
    <scope>NUCLEOTIDE SEQUENCE [LARGE SCALE GENOMIC DNA]</scope>
    <source>
        <strain evidence="4">CGMCC 4.7367</strain>
    </source>
</reference>
<dbReference type="PANTHER" id="PTHR30005:SF0">
    <property type="entry name" value="RETROGRADE REGULATION PROTEIN 2"/>
    <property type="match status" value="1"/>
</dbReference>
<organism evidence="3 4">
    <name type="scientific">Lentzea cavernae</name>
    <dbReference type="NCBI Taxonomy" id="2020703"/>
    <lineage>
        <taxon>Bacteria</taxon>
        <taxon>Bacillati</taxon>
        <taxon>Actinomycetota</taxon>
        <taxon>Actinomycetes</taxon>
        <taxon>Pseudonocardiales</taxon>
        <taxon>Pseudonocardiaceae</taxon>
        <taxon>Lentzea</taxon>
    </lineage>
</organism>